<protein>
    <submittedName>
        <fullName evidence="1">Uncharacterized protein</fullName>
    </submittedName>
</protein>
<name>A0A1L3F7R2_BRAJP</name>
<evidence type="ECO:0000313" key="1">
    <source>
        <dbReference type="EMBL" id="APG09314.1"/>
    </source>
</evidence>
<evidence type="ECO:0000313" key="2">
    <source>
        <dbReference type="Proteomes" id="UP000181962"/>
    </source>
</evidence>
<dbReference type="AlphaFoldDB" id="A0A1L3F7R2"/>
<proteinExistence type="predicted"/>
<sequence length="59" mass="6748">MRKQWTACARQARRAPYKAVEKLGMSGGIKPWTTLGKRVEGLWAFRCPQNDLARQGQFP</sequence>
<organism evidence="1 2">
    <name type="scientific">Bradyrhizobium japonicum</name>
    <dbReference type="NCBI Taxonomy" id="375"/>
    <lineage>
        <taxon>Bacteria</taxon>
        <taxon>Pseudomonadati</taxon>
        <taxon>Pseudomonadota</taxon>
        <taxon>Alphaproteobacteria</taxon>
        <taxon>Hyphomicrobiales</taxon>
        <taxon>Nitrobacteraceae</taxon>
        <taxon>Bradyrhizobium</taxon>
    </lineage>
</organism>
<gene>
    <name evidence="1" type="ORF">BKD09_13300</name>
</gene>
<accession>A0A1L3F7R2</accession>
<reference evidence="1 2" key="1">
    <citation type="submission" date="2016-11" db="EMBL/GenBank/DDBJ databases">
        <title>Complete Genome Sequence of Bradyrhizobium sp. strain J5, an isolated from soybean nodule in Hokkaido.</title>
        <authorList>
            <person name="Kanehara K."/>
        </authorList>
    </citation>
    <scope>NUCLEOTIDE SEQUENCE [LARGE SCALE GENOMIC DNA]</scope>
    <source>
        <strain evidence="1 2">J5</strain>
    </source>
</reference>
<dbReference type="Proteomes" id="UP000181962">
    <property type="component" value="Chromosome"/>
</dbReference>
<dbReference type="EMBL" id="CP017637">
    <property type="protein sequence ID" value="APG09314.1"/>
    <property type="molecule type" value="Genomic_DNA"/>
</dbReference>